<keyword evidence="2" id="KW-1185">Reference proteome</keyword>
<sequence>MSLNYKSPLKSPKKPHEIFALASSQRNGDDDAYELSSSSSDEDEEFVLLFNRAKKRKVSGSDFTTRYPSRKKKTPNHLFAELGFSIESEDAKKVLQNNNLSTSQTFLLQRVTETRKINEYSKQDEFAREAEQREKTRFDPIINSQISKEFRDKPENASYTNSIKECFKMNNEYKILDFHFIKSKGSYGQTQKFDEKLNLIFDKNVMFYTNERMLKQLLNQFDVSTVIDRLLCETSMEVVNEFPNTLMKTILPQDLNFDKLTLDMGLDATLLKQDENKSEVTLTLDSMEVLPSPLLTALKLNKLYQLFDIPKKGEKIKDEIKILIRWLFSTAIYMMVDNRVNICEDIKDHRTTCIDLLNGIITRLAKCMGFVEVTNLIDQCLPKHVELTYRLVDNLKNKTLKMSLLFRFIAKTGFNDISQTANQYDDVEESIEKEINEEVSREYATIYGFYRLLEILSQSSLNREELLLYKNGTPNKVQSEYKMNIREYNLIRCRIRAICDFINLALPMVAKNKDINMRIKKLTGDVKGLDDNWYYTYAILRFLKIIKGRYFAKFENSLVVPTIKDCSYILTSTISKLESDLKISMDIFDD</sequence>
<comment type="caution">
    <text evidence="1">The sequence shown here is derived from an EMBL/GenBank/DDBJ whole genome shotgun (WGS) entry which is preliminary data.</text>
</comment>
<protein>
    <submittedName>
        <fullName evidence="1">Unnamed protein product</fullName>
    </submittedName>
</protein>
<name>A0ACB5SXR5_AMBMO</name>
<reference evidence="1" key="1">
    <citation type="submission" date="2023-04" db="EMBL/GenBank/DDBJ databases">
        <title>Ambrosiozyma monospora NBRC 10751.</title>
        <authorList>
            <person name="Ichikawa N."/>
            <person name="Sato H."/>
            <person name="Tonouchi N."/>
        </authorList>
    </citation>
    <scope>NUCLEOTIDE SEQUENCE</scope>
    <source>
        <strain evidence="1">NBRC 10751</strain>
    </source>
</reference>
<accession>A0ACB5SXR5</accession>
<organism evidence="1 2">
    <name type="scientific">Ambrosiozyma monospora</name>
    <name type="common">Yeast</name>
    <name type="synonym">Endomycopsis monosporus</name>
    <dbReference type="NCBI Taxonomy" id="43982"/>
    <lineage>
        <taxon>Eukaryota</taxon>
        <taxon>Fungi</taxon>
        <taxon>Dikarya</taxon>
        <taxon>Ascomycota</taxon>
        <taxon>Saccharomycotina</taxon>
        <taxon>Pichiomycetes</taxon>
        <taxon>Pichiales</taxon>
        <taxon>Pichiaceae</taxon>
        <taxon>Ambrosiozyma</taxon>
    </lineage>
</organism>
<dbReference type="Proteomes" id="UP001165064">
    <property type="component" value="Unassembled WGS sequence"/>
</dbReference>
<gene>
    <name evidence="1" type="ORF">Amon02_000233200</name>
</gene>
<proteinExistence type="predicted"/>
<evidence type="ECO:0000313" key="1">
    <source>
        <dbReference type="EMBL" id="GME75846.1"/>
    </source>
</evidence>
<dbReference type="EMBL" id="BSXS01001332">
    <property type="protein sequence ID" value="GME75846.1"/>
    <property type="molecule type" value="Genomic_DNA"/>
</dbReference>
<evidence type="ECO:0000313" key="2">
    <source>
        <dbReference type="Proteomes" id="UP001165064"/>
    </source>
</evidence>